<sequence length="261" mass="28551">MAREIIRHNAIYMQVADQLAQAITAGEYEAGSKLPSETELMETYGISRPTARAAVSELRTMGLVESRHGRGSFVRPQSAPTSALARTITRSGKRYGVPELEAKEQPCVTRVHVLGTHAELLQRREEDADDAFSADHLMTDPGTGARISHRVIIPLDVASEAPALAETPDAPVADLYAHLAEAGHTLTWQEYVTARTPLPDEREVLGLTDASPILITYRVTYGTGDRPLLCEELHTAAARSRLVYRITPEKAPAKRPRPAKS</sequence>
<dbReference type="RefSeq" id="WP_311625212.1">
    <property type="nucleotide sequence ID" value="NZ_JAVRFE010000027.1"/>
</dbReference>
<keyword evidence="1" id="KW-0805">Transcription regulation</keyword>
<dbReference type="Proteomes" id="UP001180551">
    <property type="component" value="Unassembled WGS sequence"/>
</dbReference>
<evidence type="ECO:0000313" key="5">
    <source>
        <dbReference type="EMBL" id="MDT0458109.1"/>
    </source>
</evidence>
<feature type="domain" description="HTH gntR-type" evidence="4">
    <location>
        <begin position="9"/>
        <end position="77"/>
    </location>
</feature>
<dbReference type="PROSITE" id="PS50949">
    <property type="entry name" value="HTH_GNTR"/>
    <property type="match status" value="1"/>
</dbReference>
<dbReference type="SUPFAM" id="SSF64288">
    <property type="entry name" value="Chorismate lyase-like"/>
    <property type="match status" value="1"/>
</dbReference>
<dbReference type="InterPro" id="IPR036390">
    <property type="entry name" value="WH_DNA-bd_sf"/>
</dbReference>
<dbReference type="InterPro" id="IPR050679">
    <property type="entry name" value="Bact_HTH_transcr_reg"/>
</dbReference>
<keyword evidence="2" id="KW-0238">DNA-binding</keyword>
<dbReference type="CDD" id="cd07377">
    <property type="entry name" value="WHTH_GntR"/>
    <property type="match status" value="1"/>
</dbReference>
<protein>
    <submittedName>
        <fullName evidence="5">GntR family transcriptional regulator</fullName>
    </submittedName>
</protein>
<dbReference type="Pfam" id="PF00392">
    <property type="entry name" value="GntR"/>
    <property type="match status" value="1"/>
</dbReference>
<evidence type="ECO:0000259" key="4">
    <source>
        <dbReference type="PROSITE" id="PS50949"/>
    </source>
</evidence>
<gene>
    <name evidence="5" type="ORF">RM550_20605</name>
</gene>
<organism evidence="5 6">
    <name type="scientific">Streptomyces mooreae</name>
    <dbReference type="NCBI Taxonomy" id="3075523"/>
    <lineage>
        <taxon>Bacteria</taxon>
        <taxon>Bacillati</taxon>
        <taxon>Actinomycetota</taxon>
        <taxon>Actinomycetes</taxon>
        <taxon>Kitasatosporales</taxon>
        <taxon>Streptomycetaceae</taxon>
        <taxon>Streptomyces</taxon>
    </lineage>
</organism>
<dbReference type="InterPro" id="IPR028978">
    <property type="entry name" value="Chorismate_lyase_/UTRA_dom_sf"/>
</dbReference>
<dbReference type="SMART" id="SM00345">
    <property type="entry name" value="HTH_GNTR"/>
    <property type="match status" value="1"/>
</dbReference>
<keyword evidence="3" id="KW-0804">Transcription</keyword>
<evidence type="ECO:0000256" key="2">
    <source>
        <dbReference type="ARBA" id="ARBA00023125"/>
    </source>
</evidence>
<dbReference type="PANTHER" id="PTHR44846:SF17">
    <property type="entry name" value="GNTR-FAMILY TRANSCRIPTIONAL REGULATOR"/>
    <property type="match status" value="1"/>
</dbReference>
<dbReference type="InterPro" id="IPR000524">
    <property type="entry name" value="Tscrpt_reg_HTH_GntR"/>
</dbReference>
<keyword evidence="6" id="KW-1185">Reference proteome</keyword>
<dbReference type="Gene3D" id="1.10.10.10">
    <property type="entry name" value="Winged helix-like DNA-binding domain superfamily/Winged helix DNA-binding domain"/>
    <property type="match status" value="1"/>
</dbReference>
<dbReference type="Gene3D" id="3.40.1410.10">
    <property type="entry name" value="Chorismate lyase-like"/>
    <property type="match status" value="1"/>
</dbReference>
<evidence type="ECO:0000256" key="1">
    <source>
        <dbReference type="ARBA" id="ARBA00023015"/>
    </source>
</evidence>
<dbReference type="PANTHER" id="PTHR44846">
    <property type="entry name" value="MANNOSYL-D-GLYCERATE TRANSPORT/METABOLISM SYSTEM REPRESSOR MNGR-RELATED"/>
    <property type="match status" value="1"/>
</dbReference>
<proteinExistence type="predicted"/>
<comment type="caution">
    <text evidence="5">The sequence shown here is derived from an EMBL/GenBank/DDBJ whole genome shotgun (WGS) entry which is preliminary data.</text>
</comment>
<dbReference type="EMBL" id="JAVRFE010000027">
    <property type="protein sequence ID" value="MDT0458109.1"/>
    <property type="molecule type" value="Genomic_DNA"/>
</dbReference>
<evidence type="ECO:0000313" key="6">
    <source>
        <dbReference type="Proteomes" id="UP001180551"/>
    </source>
</evidence>
<dbReference type="SUPFAM" id="SSF46785">
    <property type="entry name" value="Winged helix' DNA-binding domain"/>
    <property type="match status" value="1"/>
</dbReference>
<dbReference type="PRINTS" id="PR00035">
    <property type="entry name" value="HTHGNTR"/>
</dbReference>
<name>A0ABU2TAZ9_9ACTN</name>
<accession>A0ABU2TAZ9</accession>
<reference evidence="5" key="1">
    <citation type="submission" date="2024-05" db="EMBL/GenBank/DDBJ databases">
        <title>30 novel species of actinomycetes from the DSMZ collection.</title>
        <authorList>
            <person name="Nouioui I."/>
        </authorList>
    </citation>
    <scope>NUCLEOTIDE SEQUENCE</scope>
    <source>
        <strain evidence="5">DSM 41527</strain>
    </source>
</reference>
<dbReference type="InterPro" id="IPR036388">
    <property type="entry name" value="WH-like_DNA-bd_sf"/>
</dbReference>
<evidence type="ECO:0000256" key="3">
    <source>
        <dbReference type="ARBA" id="ARBA00023163"/>
    </source>
</evidence>